<reference evidence="3 4" key="1">
    <citation type="submission" date="2019-12" db="EMBL/GenBank/DDBJ databases">
        <title>Whole genome sequencing of endophytic Actinobacterium Micromonospora sp. MPMI6T.</title>
        <authorList>
            <person name="Evv R."/>
            <person name="Podile A.R."/>
        </authorList>
    </citation>
    <scope>NUCLEOTIDE SEQUENCE [LARGE SCALE GENOMIC DNA]</scope>
    <source>
        <strain evidence="3 4">MPMI6</strain>
    </source>
</reference>
<feature type="transmembrane region" description="Helical" evidence="2">
    <location>
        <begin position="205"/>
        <end position="228"/>
    </location>
</feature>
<feature type="compositionally biased region" description="Polar residues" evidence="1">
    <location>
        <begin position="1"/>
        <end position="14"/>
    </location>
</feature>
<dbReference type="EMBL" id="WVUH01000011">
    <property type="protein sequence ID" value="MBO4204986.1"/>
    <property type="molecule type" value="Genomic_DNA"/>
</dbReference>
<protein>
    <recommendedName>
        <fullName evidence="5">YIP1 family protein</fullName>
    </recommendedName>
</protein>
<proteinExistence type="predicted"/>
<evidence type="ECO:0000256" key="2">
    <source>
        <dbReference type="SAM" id="Phobius"/>
    </source>
</evidence>
<gene>
    <name evidence="3" type="ORF">GSF22_03040</name>
</gene>
<evidence type="ECO:0000256" key="1">
    <source>
        <dbReference type="SAM" id="MobiDB-lite"/>
    </source>
</evidence>
<feature type="transmembrane region" description="Helical" evidence="2">
    <location>
        <begin position="140"/>
        <end position="161"/>
    </location>
</feature>
<keyword evidence="2" id="KW-1133">Transmembrane helix</keyword>
<keyword evidence="2" id="KW-0472">Membrane</keyword>
<evidence type="ECO:0000313" key="4">
    <source>
        <dbReference type="Proteomes" id="UP000823521"/>
    </source>
</evidence>
<comment type="caution">
    <text evidence="3">The sequence shown here is derived from an EMBL/GenBank/DDBJ whole genome shotgun (WGS) entry which is preliminary data.</text>
</comment>
<feature type="region of interest" description="Disordered" evidence="1">
    <location>
        <begin position="1"/>
        <end position="23"/>
    </location>
</feature>
<sequence>MTGQTISVGQQRSGGVQPDDPAGSVDAWSEYVAAARQLDAVRRGAASAAGEQARSVQAAREELAGVRALLAPQQSRLCGLGVPVLDLTPSPPEVSAAARGMVAGPVAVLAALRDAGGKLRMADAELAATGARWLVPVRNLLVYVPLALLVPVLQVLVHLYAGGGWVSVLALAVGLPMPLFAFGAGLLLVGRLFRTVPGAPVDRTPLLGGVVCLAPALVATVSMVVLLLR</sequence>
<organism evidence="3 4">
    <name type="scientific">Micromonospora echinofusca</name>
    <dbReference type="NCBI Taxonomy" id="47858"/>
    <lineage>
        <taxon>Bacteria</taxon>
        <taxon>Bacillati</taxon>
        <taxon>Actinomycetota</taxon>
        <taxon>Actinomycetes</taxon>
        <taxon>Micromonosporales</taxon>
        <taxon>Micromonosporaceae</taxon>
        <taxon>Micromonospora</taxon>
    </lineage>
</organism>
<keyword evidence="4" id="KW-1185">Reference proteome</keyword>
<evidence type="ECO:0008006" key="5">
    <source>
        <dbReference type="Google" id="ProtNLM"/>
    </source>
</evidence>
<accession>A0ABS3VKJ0</accession>
<name>A0ABS3VKJ0_MICEH</name>
<dbReference type="Proteomes" id="UP000823521">
    <property type="component" value="Unassembled WGS sequence"/>
</dbReference>
<evidence type="ECO:0000313" key="3">
    <source>
        <dbReference type="EMBL" id="MBO4204986.1"/>
    </source>
</evidence>
<feature type="transmembrane region" description="Helical" evidence="2">
    <location>
        <begin position="167"/>
        <end position="193"/>
    </location>
</feature>
<keyword evidence="2" id="KW-0812">Transmembrane</keyword>
<dbReference type="RefSeq" id="WP_208811173.1">
    <property type="nucleotide sequence ID" value="NZ_WVUH01000011.1"/>
</dbReference>